<name>A0ACC1TCP5_9APHY</name>
<proteinExistence type="predicted"/>
<accession>A0ACC1TCP5</accession>
<dbReference type="EMBL" id="JANHOG010000099">
    <property type="protein sequence ID" value="KAJ3558267.1"/>
    <property type="molecule type" value="Genomic_DNA"/>
</dbReference>
<gene>
    <name evidence="1" type="ORF">NM688_g1024</name>
</gene>
<evidence type="ECO:0000313" key="2">
    <source>
        <dbReference type="Proteomes" id="UP001148662"/>
    </source>
</evidence>
<protein>
    <submittedName>
        <fullName evidence="1">Uncharacterized protein</fullName>
    </submittedName>
</protein>
<comment type="caution">
    <text evidence="1">The sequence shown here is derived from an EMBL/GenBank/DDBJ whole genome shotgun (WGS) entry which is preliminary data.</text>
</comment>
<reference evidence="1" key="1">
    <citation type="submission" date="2022-07" db="EMBL/GenBank/DDBJ databases">
        <title>Genome Sequence of Phlebia brevispora.</title>
        <authorList>
            <person name="Buettner E."/>
        </authorList>
    </citation>
    <scope>NUCLEOTIDE SEQUENCE</scope>
    <source>
        <strain evidence="1">MPL23</strain>
    </source>
</reference>
<evidence type="ECO:0000313" key="1">
    <source>
        <dbReference type="EMBL" id="KAJ3558267.1"/>
    </source>
</evidence>
<keyword evidence="2" id="KW-1185">Reference proteome</keyword>
<sequence>MNPSSAPQHDGQRYCQYTRIVPTPYGKAVQIPLRVFLHRVLPPLRHPLDPTLVVQKLLRAGRKASAHRPITLKKRWRGFAQDPAQVECDPEKVFLPFQNAVRAIMRASGSDQTTTSFHHNPACIMDGDSRNDDTLPDAYLTQRSSSRWTKIITFGEFHKENRYEEVEDNVQKVTESMARCMRNDARRRFVYAFTVEDTNMKLWYGDRSQILVSESFNFITDHQPIVHFFLSMVYAQPEEIGLDPTVVLLEDGEHYDITVFSSDAHTRIYRTLDLLSATGLEVLNGRGTRVWRAVALEAGEEVGEHVALKDTWTDPERQMEGDIYERIRAAERQEEYQADIDSRLPTIVYHGDVRSRGDNYKGLDCTPWFSTDAVGDASHPTTSRRELGRERKDHVELFEGVIPERRVHYRIVFKDVCRSLYQETSLASVFHALSQIILALRAMHSSGWVHRDVSPGNILLKADGNAVLVDVELAKPMGNRDERRVGTDDFIAVEVDGQKYLFQSAPTTFSPPILDVPEHDFMDTLIAALGPTDGAFPPGTTVFKISKLFPEESSSLPPGSHGDRPKSNVPLAAQPVKHDEPSPFRYNPLHDLESVWWTVVYFILTKEIFIADDPDSRSSVIASDAQRCNAERLFYDFPSRRDTVRHLGDFARRVQDVSPGMSEIGKILENMRRQLVEVYRIVERNPRALNYDSIRILYEPFSQCFDIIAENKKIQAFKIREFTIIPDSADDLLESERSEATSSTSSCTSGKRSRSDFERHSASPSLSEKDEAQSGRKSKKIKTQHPEEPGQPNGRRRPYLPRRAKTQAGSRR</sequence>
<dbReference type="Proteomes" id="UP001148662">
    <property type="component" value="Unassembled WGS sequence"/>
</dbReference>
<organism evidence="1 2">
    <name type="scientific">Phlebia brevispora</name>
    <dbReference type="NCBI Taxonomy" id="194682"/>
    <lineage>
        <taxon>Eukaryota</taxon>
        <taxon>Fungi</taxon>
        <taxon>Dikarya</taxon>
        <taxon>Basidiomycota</taxon>
        <taxon>Agaricomycotina</taxon>
        <taxon>Agaricomycetes</taxon>
        <taxon>Polyporales</taxon>
        <taxon>Meruliaceae</taxon>
        <taxon>Phlebia</taxon>
    </lineage>
</organism>